<dbReference type="GO" id="GO:0043093">
    <property type="term" value="P:FtsZ-dependent cytokinesis"/>
    <property type="evidence" value="ECO:0007669"/>
    <property type="project" value="UniProtKB-UniRule"/>
</dbReference>
<evidence type="ECO:0000256" key="2">
    <source>
        <dbReference type="ARBA" id="ARBA00023210"/>
    </source>
</evidence>
<comment type="subcellular location">
    <subcellularLocation>
        <location evidence="5">Cytoplasm</location>
    </subcellularLocation>
    <text evidence="5">Localizes to the division site, in a FtsZ-dependent manner.</text>
</comment>
<keyword evidence="3 5" id="KW-0131">Cell cycle</keyword>
<proteinExistence type="inferred from homology"/>
<feature type="compositionally biased region" description="Acidic residues" evidence="6">
    <location>
        <begin position="1"/>
        <end position="35"/>
    </location>
</feature>
<sequence>MMTLNDSEEEATEEFDEEYDEVTEEADEEDIEEEPPQQSKKPILSFRRRKKEPEEEPVEEEETERRVIPFHGRQEEGEVVKVVKPQLFNEARVVAEFLKDGITVVVNLEGIEIGEAQRIADFIGGACFAIDGTLKAISNNIFIVAPGNIEVSGDLRDEIISDSMISPELTKF</sequence>
<evidence type="ECO:0000256" key="6">
    <source>
        <dbReference type="SAM" id="MobiDB-lite"/>
    </source>
</evidence>
<evidence type="ECO:0000313" key="8">
    <source>
        <dbReference type="Proteomes" id="UP000824049"/>
    </source>
</evidence>
<dbReference type="InterPro" id="IPR023052">
    <property type="entry name" value="Cell_div_SepF"/>
</dbReference>
<comment type="subunit">
    <text evidence="5">Homodimer. Interacts with FtsZ.</text>
</comment>
<evidence type="ECO:0000256" key="5">
    <source>
        <dbReference type="HAMAP-Rule" id="MF_01197"/>
    </source>
</evidence>
<reference evidence="7" key="1">
    <citation type="journal article" date="2021" name="PeerJ">
        <title>Extensive microbial diversity within the chicken gut microbiome revealed by metagenomics and culture.</title>
        <authorList>
            <person name="Gilroy R."/>
            <person name="Ravi A."/>
            <person name="Getino M."/>
            <person name="Pursley I."/>
            <person name="Horton D.L."/>
            <person name="Alikhan N.F."/>
            <person name="Baker D."/>
            <person name="Gharbi K."/>
            <person name="Hall N."/>
            <person name="Watson M."/>
            <person name="Adriaenssens E.M."/>
            <person name="Foster-Nyarko E."/>
            <person name="Jarju S."/>
            <person name="Secka A."/>
            <person name="Antonio M."/>
            <person name="Oren A."/>
            <person name="Chaudhuri R.R."/>
            <person name="La Ragione R."/>
            <person name="Hildebrand F."/>
            <person name="Pallen M.J."/>
        </authorList>
    </citation>
    <scope>NUCLEOTIDE SEQUENCE</scope>
    <source>
        <strain evidence="7">CHK179-28034</strain>
    </source>
</reference>
<dbReference type="GO" id="GO:0005737">
    <property type="term" value="C:cytoplasm"/>
    <property type="evidence" value="ECO:0007669"/>
    <property type="project" value="UniProtKB-SubCell"/>
</dbReference>
<dbReference type="InterPro" id="IPR038594">
    <property type="entry name" value="SepF-like_sf"/>
</dbReference>
<protein>
    <recommendedName>
        <fullName evidence="5">Cell division protein SepF</fullName>
    </recommendedName>
</protein>
<dbReference type="InterPro" id="IPR007561">
    <property type="entry name" value="Cell_div_SepF/SepF-rel"/>
</dbReference>
<comment type="similarity">
    <text evidence="5">Belongs to the SepF family.</text>
</comment>
<name>A0A9D2EJ48_9FIRM</name>
<evidence type="ECO:0000256" key="4">
    <source>
        <dbReference type="ARBA" id="ARBA00044936"/>
    </source>
</evidence>
<dbReference type="HAMAP" id="MF_01197">
    <property type="entry name" value="SepF"/>
    <property type="match status" value="1"/>
</dbReference>
<keyword evidence="1 5" id="KW-0132">Cell division</keyword>
<dbReference type="PANTHER" id="PTHR35798">
    <property type="entry name" value="CELL DIVISION PROTEIN SEPF"/>
    <property type="match status" value="1"/>
</dbReference>
<dbReference type="PANTHER" id="PTHR35798:SF1">
    <property type="entry name" value="CELL DIVISION PROTEIN SEPF"/>
    <property type="match status" value="1"/>
</dbReference>
<comment type="function">
    <text evidence="4 5">Cell division protein that is part of the divisome complex and is recruited early to the Z-ring. Probably stimulates Z-ring formation, perhaps through the cross-linking of FtsZ protofilaments. Its function overlaps with FtsA.</text>
</comment>
<accession>A0A9D2EJ48</accession>
<feature type="region of interest" description="Disordered" evidence="6">
    <location>
        <begin position="1"/>
        <end position="70"/>
    </location>
</feature>
<dbReference type="Pfam" id="PF04472">
    <property type="entry name" value="SepF"/>
    <property type="match status" value="1"/>
</dbReference>
<gene>
    <name evidence="5" type="primary">sepF</name>
    <name evidence="7" type="ORF">H9968_00765</name>
</gene>
<evidence type="ECO:0000256" key="1">
    <source>
        <dbReference type="ARBA" id="ARBA00022618"/>
    </source>
</evidence>
<dbReference type="GO" id="GO:0000917">
    <property type="term" value="P:division septum assembly"/>
    <property type="evidence" value="ECO:0007669"/>
    <property type="project" value="UniProtKB-KW"/>
</dbReference>
<dbReference type="Gene3D" id="3.30.110.150">
    <property type="entry name" value="SepF-like protein"/>
    <property type="match status" value="1"/>
</dbReference>
<comment type="caution">
    <text evidence="7">The sequence shown here is derived from an EMBL/GenBank/DDBJ whole genome shotgun (WGS) entry which is preliminary data.</text>
</comment>
<dbReference type="Proteomes" id="UP000824049">
    <property type="component" value="Unassembled WGS sequence"/>
</dbReference>
<evidence type="ECO:0000313" key="7">
    <source>
        <dbReference type="EMBL" id="HIZ38448.1"/>
    </source>
</evidence>
<evidence type="ECO:0000256" key="3">
    <source>
        <dbReference type="ARBA" id="ARBA00023306"/>
    </source>
</evidence>
<dbReference type="AlphaFoldDB" id="A0A9D2EJ48"/>
<keyword evidence="5" id="KW-0963">Cytoplasm</keyword>
<organism evidence="7 8">
    <name type="scientific">Candidatus Anaerobutyricum stercoris</name>
    <dbReference type="NCBI Taxonomy" id="2838457"/>
    <lineage>
        <taxon>Bacteria</taxon>
        <taxon>Bacillati</taxon>
        <taxon>Bacillota</taxon>
        <taxon>Clostridia</taxon>
        <taxon>Lachnospirales</taxon>
        <taxon>Lachnospiraceae</taxon>
        <taxon>Anaerobutyricum</taxon>
    </lineage>
</organism>
<reference evidence="7" key="2">
    <citation type="submission" date="2021-04" db="EMBL/GenBank/DDBJ databases">
        <authorList>
            <person name="Gilroy R."/>
        </authorList>
    </citation>
    <scope>NUCLEOTIDE SEQUENCE</scope>
    <source>
        <strain evidence="7">CHK179-28034</strain>
    </source>
</reference>
<dbReference type="EMBL" id="DXBR01000009">
    <property type="protein sequence ID" value="HIZ38448.1"/>
    <property type="molecule type" value="Genomic_DNA"/>
</dbReference>
<keyword evidence="2 5" id="KW-0717">Septation</keyword>